<evidence type="ECO:0000259" key="6">
    <source>
        <dbReference type="Pfam" id="PF16845"/>
    </source>
</evidence>
<keyword evidence="5" id="KW-0732">Signal</keyword>
<dbReference type="AlphaFoldDB" id="A0AAD8X3Z2"/>
<dbReference type="InterPro" id="IPR000010">
    <property type="entry name" value="Cystatin_dom"/>
</dbReference>
<feature type="domain" description="Cystatin" evidence="6">
    <location>
        <begin position="35"/>
        <end position="115"/>
    </location>
</feature>
<dbReference type="SUPFAM" id="SSF54403">
    <property type="entry name" value="Cystatin/monellin"/>
    <property type="match status" value="1"/>
</dbReference>
<feature type="chain" id="PRO_5042157733" description="Cystatin domain-containing protein" evidence="5">
    <location>
        <begin position="20"/>
        <end position="115"/>
    </location>
</feature>
<dbReference type="PANTHER" id="PTHR47116">
    <property type="entry name" value="PHLOEM FILAMENT PROTEIN"/>
    <property type="match status" value="1"/>
</dbReference>
<evidence type="ECO:0000313" key="7">
    <source>
        <dbReference type="EMBL" id="KAK1693034.1"/>
    </source>
</evidence>
<evidence type="ECO:0000256" key="2">
    <source>
        <dbReference type="ARBA" id="ARBA00022690"/>
    </source>
</evidence>
<dbReference type="InterPro" id="IPR027214">
    <property type="entry name" value="Cystatin"/>
</dbReference>
<dbReference type="Pfam" id="PF16845">
    <property type="entry name" value="SQAPI"/>
    <property type="match status" value="1"/>
</dbReference>
<evidence type="ECO:0000256" key="5">
    <source>
        <dbReference type="SAM" id="SignalP"/>
    </source>
</evidence>
<feature type="signal peptide" evidence="5">
    <location>
        <begin position="1"/>
        <end position="19"/>
    </location>
</feature>
<gene>
    <name evidence="7" type="ORF">QYE76_009731</name>
</gene>
<dbReference type="GO" id="GO:0006952">
    <property type="term" value="P:defense response"/>
    <property type="evidence" value="ECO:0007669"/>
    <property type="project" value="UniProtKB-KW"/>
</dbReference>
<name>A0AAD8X3Z2_LOLMU</name>
<comment type="caution">
    <text evidence="7">The sequence shown here is derived from an EMBL/GenBank/DDBJ whole genome shotgun (WGS) entry which is preliminary data.</text>
</comment>
<organism evidence="7 8">
    <name type="scientific">Lolium multiflorum</name>
    <name type="common">Italian ryegrass</name>
    <name type="synonym">Lolium perenne subsp. multiflorum</name>
    <dbReference type="NCBI Taxonomy" id="4521"/>
    <lineage>
        <taxon>Eukaryota</taxon>
        <taxon>Viridiplantae</taxon>
        <taxon>Streptophyta</taxon>
        <taxon>Embryophyta</taxon>
        <taxon>Tracheophyta</taxon>
        <taxon>Spermatophyta</taxon>
        <taxon>Magnoliopsida</taxon>
        <taxon>Liliopsida</taxon>
        <taxon>Poales</taxon>
        <taxon>Poaceae</taxon>
        <taxon>BOP clade</taxon>
        <taxon>Pooideae</taxon>
        <taxon>Poodae</taxon>
        <taxon>Poeae</taxon>
        <taxon>Poeae Chloroplast Group 2 (Poeae type)</taxon>
        <taxon>Loliodinae</taxon>
        <taxon>Loliinae</taxon>
        <taxon>Lolium</taxon>
    </lineage>
</organism>
<keyword evidence="4" id="KW-0611">Plant defense</keyword>
<evidence type="ECO:0000256" key="3">
    <source>
        <dbReference type="ARBA" id="ARBA00022704"/>
    </source>
</evidence>
<dbReference type="EMBL" id="JAUUTY010000001">
    <property type="protein sequence ID" value="KAK1693034.1"/>
    <property type="molecule type" value="Genomic_DNA"/>
</dbReference>
<keyword evidence="3" id="KW-0789">Thiol protease inhibitor</keyword>
<dbReference type="InterPro" id="IPR046350">
    <property type="entry name" value="Cystatin_sf"/>
</dbReference>
<dbReference type="CDD" id="cd00042">
    <property type="entry name" value="CY"/>
    <property type="match status" value="1"/>
</dbReference>
<evidence type="ECO:0000256" key="1">
    <source>
        <dbReference type="ARBA" id="ARBA00007233"/>
    </source>
</evidence>
<evidence type="ECO:0000256" key="4">
    <source>
        <dbReference type="ARBA" id="ARBA00022821"/>
    </source>
</evidence>
<proteinExistence type="inferred from homology"/>
<accession>A0AAD8X3Z2</accession>
<dbReference type="GO" id="GO:0004869">
    <property type="term" value="F:cysteine-type endopeptidase inhibitor activity"/>
    <property type="evidence" value="ECO:0007669"/>
    <property type="project" value="UniProtKB-KW"/>
</dbReference>
<dbReference type="Gene3D" id="3.10.450.10">
    <property type="match status" value="1"/>
</dbReference>
<keyword evidence="2" id="KW-0646">Protease inhibitor</keyword>
<sequence length="115" mass="12210">MATCKKLLLAVAAVGCAAAIAMRGAAAEAAPFQPIPNVDAPHIQELGQWAVQEHVKQANDGLTFNKVFGGQFEVVAGLRYVFDIDAVGSDGVVGAYTAEVYLQDWTNTRLLVSFN</sequence>
<protein>
    <recommendedName>
        <fullName evidence="6">Cystatin domain-containing protein</fullName>
    </recommendedName>
</protein>
<evidence type="ECO:0000313" key="8">
    <source>
        <dbReference type="Proteomes" id="UP001231189"/>
    </source>
</evidence>
<dbReference type="Proteomes" id="UP001231189">
    <property type="component" value="Unassembled WGS sequence"/>
</dbReference>
<comment type="similarity">
    <text evidence="1">Belongs to the cystatin family. Phytocystatin subfamily.</text>
</comment>
<keyword evidence="8" id="KW-1185">Reference proteome</keyword>
<reference evidence="7" key="1">
    <citation type="submission" date="2023-07" db="EMBL/GenBank/DDBJ databases">
        <title>A chromosome-level genome assembly of Lolium multiflorum.</title>
        <authorList>
            <person name="Chen Y."/>
            <person name="Copetti D."/>
            <person name="Kolliker R."/>
            <person name="Studer B."/>
        </authorList>
    </citation>
    <scope>NUCLEOTIDE SEQUENCE</scope>
    <source>
        <strain evidence="7">02402/16</strain>
        <tissue evidence="7">Leaf</tissue>
    </source>
</reference>